<gene>
    <name evidence="1" type="ORF">E2C01_019126</name>
</gene>
<proteinExistence type="predicted"/>
<evidence type="ECO:0000313" key="1">
    <source>
        <dbReference type="EMBL" id="MPC25999.1"/>
    </source>
</evidence>
<name>A0A5B7DY12_PORTR</name>
<organism evidence="1 2">
    <name type="scientific">Portunus trituberculatus</name>
    <name type="common">Swimming crab</name>
    <name type="synonym">Neptunus trituberculatus</name>
    <dbReference type="NCBI Taxonomy" id="210409"/>
    <lineage>
        <taxon>Eukaryota</taxon>
        <taxon>Metazoa</taxon>
        <taxon>Ecdysozoa</taxon>
        <taxon>Arthropoda</taxon>
        <taxon>Crustacea</taxon>
        <taxon>Multicrustacea</taxon>
        <taxon>Malacostraca</taxon>
        <taxon>Eumalacostraca</taxon>
        <taxon>Eucarida</taxon>
        <taxon>Decapoda</taxon>
        <taxon>Pleocyemata</taxon>
        <taxon>Brachyura</taxon>
        <taxon>Eubrachyura</taxon>
        <taxon>Portunoidea</taxon>
        <taxon>Portunidae</taxon>
        <taxon>Portuninae</taxon>
        <taxon>Portunus</taxon>
    </lineage>
</organism>
<sequence>MEEGQEPPLQRHEYTLRASPSSVFAYNGCSPSRRDLSCLPSLPALRCDTCLFHFFSDFWCDITRTCAQLSLHASASWWERHVPHSGKPALCFVAGREPLIFY</sequence>
<dbReference type="EMBL" id="VSRR010001540">
    <property type="protein sequence ID" value="MPC25999.1"/>
    <property type="molecule type" value="Genomic_DNA"/>
</dbReference>
<dbReference type="AlphaFoldDB" id="A0A5B7DY12"/>
<keyword evidence="2" id="KW-1185">Reference proteome</keyword>
<reference evidence="1 2" key="1">
    <citation type="submission" date="2019-05" db="EMBL/GenBank/DDBJ databases">
        <title>Another draft genome of Portunus trituberculatus and its Hox gene families provides insights of decapod evolution.</title>
        <authorList>
            <person name="Jeong J.-H."/>
            <person name="Song I."/>
            <person name="Kim S."/>
            <person name="Choi T."/>
            <person name="Kim D."/>
            <person name="Ryu S."/>
            <person name="Kim W."/>
        </authorList>
    </citation>
    <scope>NUCLEOTIDE SEQUENCE [LARGE SCALE GENOMIC DNA]</scope>
    <source>
        <tissue evidence="1">Muscle</tissue>
    </source>
</reference>
<dbReference type="Proteomes" id="UP000324222">
    <property type="component" value="Unassembled WGS sequence"/>
</dbReference>
<evidence type="ECO:0000313" key="2">
    <source>
        <dbReference type="Proteomes" id="UP000324222"/>
    </source>
</evidence>
<protein>
    <submittedName>
        <fullName evidence="1">Uncharacterized protein</fullName>
    </submittedName>
</protein>
<comment type="caution">
    <text evidence="1">The sequence shown here is derived from an EMBL/GenBank/DDBJ whole genome shotgun (WGS) entry which is preliminary data.</text>
</comment>
<accession>A0A5B7DY12</accession>